<evidence type="ECO:0000313" key="1">
    <source>
        <dbReference type="EMBL" id="PWA15586.1"/>
    </source>
</evidence>
<dbReference type="EMBL" id="NHOQ01002677">
    <property type="protein sequence ID" value="PWA15586.1"/>
    <property type="molecule type" value="Genomic_DNA"/>
</dbReference>
<gene>
    <name evidence="1" type="ORF">CCH79_00019339</name>
</gene>
<comment type="caution">
    <text evidence="1">The sequence shown here is derived from an EMBL/GenBank/DDBJ whole genome shotgun (WGS) entry which is preliminary data.</text>
</comment>
<reference evidence="1 2" key="1">
    <citation type="journal article" date="2018" name="G3 (Bethesda)">
        <title>A High-Quality Reference Genome for the Invasive Mosquitofish Gambusia affinis Using a Chicago Library.</title>
        <authorList>
            <person name="Hoffberg S.L."/>
            <person name="Troendle N.J."/>
            <person name="Glenn T.C."/>
            <person name="Mahmud O."/>
            <person name="Louha S."/>
            <person name="Chalopin D."/>
            <person name="Bennetzen J.L."/>
            <person name="Mauricio R."/>
        </authorList>
    </citation>
    <scope>NUCLEOTIDE SEQUENCE [LARGE SCALE GENOMIC DNA]</scope>
    <source>
        <strain evidence="1">NE01/NJP1002.9</strain>
        <tissue evidence="1">Muscle</tissue>
    </source>
</reference>
<accession>A0A315UW55</accession>
<keyword evidence="2" id="KW-1185">Reference proteome</keyword>
<protein>
    <submittedName>
        <fullName evidence="1">Uncharacterized protein</fullName>
    </submittedName>
</protein>
<evidence type="ECO:0000313" key="2">
    <source>
        <dbReference type="Proteomes" id="UP000250572"/>
    </source>
</evidence>
<organism evidence="1 2">
    <name type="scientific">Gambusia affinis</name>
    <name type="common">Western mosquitofish</name>
    <name type="synonym">Heterandria affinis</name>
    <dbReference type="NCBI Taxonomy" id="33528"/>
    <lineage>
        <taxon>Eukaryota</taxon>
        <taxon>Metazoa</taxon>
        <taxon>Chordata</taxon>
        <taxon>Craniata</taxon>
        <taxon>Vertebrata</taxon>
        <taxon>Euteleostomi</taxon>
        <taxon>Actinopterygii</taxon>
        <taxon>Neopterygii</taxon>
        <taxon>Teleostei</taxon>
        <taxon>Neoteleostei</taxon>
        <taxon>Acanthomorphata</taxon>
        <taxon>Ovalentaria</taxon>
        <taxon>Atherinomorphae</taxon>
        <taxon>Cyprinodontiformes</taxon>
        <taxon>Poeciliidae</taxon>
        <taxon>Poeciliinae</taxon>
        <taxon>Gambusia</taxon>
    </lineage>
</organism>
<sequence length="219" mass="25062">MTWHCVLSQAFINLRRSKALGSLKVVYSARCGSHCENRNLTKTYNFFFKSLEESSTSLHRRRDIHKNSGENKHMKIALSVAELRYCKYGWIIACLTRPRGGGGGAVNPASEVIDTASSGAVTMLQRWVNASLKQNKYLECQQIPKLKQEIESWSSQSNQLLSEVKRYKLNIKQTDIKELQTSFRNLEKDSKVQVDKILAEKKHVMSQLAAYKSKVEKYQ</sequence>
<dbReference type="Proteomes" id="UP000250572">
    <property type="component" value="Unassembled WGS sequence"/>
</dbReference>
<name>A0A315UW55_GAMAF</name>
<dbReference type="AlphaFoldDB" id="A0A315UW55"/>
<proteinExistence type="predicted"/>